<accession>A0AAV7S900</accession>
<dbReference type="EMBL" id="JANPWB010000008">
    <property type="protein sequence ID" value="KAJ1160637.1"/>
    <property type="molecule type" value="Genomic_DNA"/>
</dbReference>
<gene>
    <name evidence="1" type="ORF">NDU88_001132</name>
</gene>
<protein>
    <submittedName>
        <fullName evidence="1">Uncharacterized protein</fullName>
    </submittedName>
</protein>
<sequence length="110" mass="11749">MDGIFSVDSLGDLLDNEEVVVENKDAVVLIGTVVVVTVVNAAMKVCLIDCGDDDFLIDGLETCEAQCSRTLSAGAGNKELAQLSPKGHTQDAGGNLVLKEETHFFQPFRH</sequence>
<dbReference type="Proteomes" id="UP001066276">
    <property type="component" value="Chromosome 4_2"/>
</dbReference>
<organism evidence="1 2">
    <name type="scientific">Pleurodeles waltl</name>
    <name type="common">Iberian ribbed newt</name>
    <dbReference type="NCBI Taxonomy" id="8319"/>
    <lineage>
        <taxon>Eukaryota</taxon>
        <taxon>Metazoa</taxon>
        <taxon>Chordata</taxon>
        <taxon>Craniata</taxon>
        <taxon>Vertebrata</taxon>
        <taxon>Euteleostomi</taxon>
        <taxon>Amphibia</taxon>
        <taxon>Batrachia</taxon>
        <taxon>Caudata</taxon>
        <taxon>Salamandroidea</taxon>
        <taxon>Salamandridae</taxon>
        <taxon>Pleurodelinae</taxon>
        <taxon>Pleurodeles</taxon>
    </lineage>
</organism>
<evidence type="ECO:0000313" key="1">
    <source>
        <dbReference type="EMBL" id="KAJ1160637.1"/>
    </source>
</evidence>
<keyword evidence="2" id="KW-1185">Reference proteome</keyword>
<reference evidence="1" key="1">
    <citation type="journal article" date="2022" name="bioRxiv">
        <title>Sequencing and chromosome-scale assembly of the giantPleurodeles waltlgenome.</title>
        <authorList>
            <person name="Brown T."/>
            <person name="Elewa A."/>
            <person name="Iarovenko S."/>
            <person name="Subramanian E."/>
            <person name="Araus A.J."/>
            <person name="Petzold A."/>
            <person name="Susuki M."/>
            <person name="Suzuki K.-i.T."/>
            <person name="Hayashi T."/>
            <person name="Toyoda A."/>
            <person name="Oliveira C."/>
            <person name="Osipova E."/>
            <person name="Leigh N.D."/>
            <person name="Simon A."/>
            <person name="Yun M.H."/>
        </authorList>
    </citation>
    <scope>NUCLEOTIDE SEQUENCE</scope>
    <source>
        <strain evidence="1">20211129_DDA</strain>
        <tissue evidence="1">Liver</tissue>
    </source>
</reference>
<evidence type="ECO:0000313" key="2">
    <source>
        <dbReference type="Proteomes" id="UP001066276"/>
    </source>
</evidence>
<dbReference type="AlphaFoldDB" id="A0AAV7S900"/>
<comment type="caution">
    <text evidence="1">The sequence shown here is derived from an EMBL/GenBank/DDBJ whole genome shotgun (WGS) entry which is preliminary data.</text>
</comment>
<name>A0AAV7S900_PLEWA</name>
<proteinExistence type="predicted"/>